<organism evidence="2 3">
    <name type="scientific">Mesorhizobium japonicum</name>
    <dbReference type="NCBI Taxonomy" id="2066070"/>
    <lineage>
        <taxon>Bacteria</taxon>
        <taxon>Pseudomonadati</taxon>
        <taxon>Pseudomonadota</taxon>
        <taxon>Alphaproteobacteria</taxon>
        <taxon>Hyphomicrobiales</taxon>
        <taxon>Phyllobacteriaceae</taxon>
        <taxon>Mesorhizobium</taxon>
    </lineage>
</organism>
<proteinExistence type="predicted"/>
<dbReference type="AlphaFoldDB" id="A0A3M9X773"/>
<protein>
    <submittedName>
        <fullName evidence="2">DUF3096 domain-containing protein</fullName>
    </submittedName>
</protein>
<keyword evidence="1" id="KW-0472">Membrane</keyword>
<dbReference type="Pfam" id="PF11295">
    <property type="entry name" value="DUF3096"/>
    <property type="match status" value="1"/>
</dbReference>
<dbReference type="EMBL" id="QKOD01000005">
    <property type="protein sequence ID" value="RNJ43765.1"/>
    <property type="molecule type" value="Genomic_DNA"/>
</dbReference>
<gene>
    <name evidence="2" type="ORF">DNR46_19430</name>
</gene>
<dbReference type="InterPro" id="IPR021446">
    <property type="entry name" value="DUF3096"/>
</dbReference>
<dbReference type="Proteomes" id="UP000275436">
    <property type="component" value="Unassembled WGS sequence"/>
</dbReference>
<feature type="transmembrane region" description="Helical" evidence="1">
    <location>
        <begin position="12"/>
        <end position="37"/>
    </location>
</feature>
<name>A0A3M9X773_9HYPH</name>
<accession>A0A3M9X773</accession>
<comment type="caution">
    <text evidence="2">The sequence shown here is derived from an EMBL/GenBank/DDBJ whole genome shotgun (WGS) entry which is preliminary data.</text>
</comment>
<reference evidence="2 3" key="1">
    <citation type="journal article" date="2018" name="Mol. Plant Microbe Interact.">
        <title>Taxonomically Different Co-Microsymbionts of a Relict Legume, Oxytropis popoviana, Have Complementary Sets of Symbiotic Genes and Together Increase the Efficiency of Plant Nodulation.</title>
        <authorList>
            <person name="Safronova V."/>
            <person name="Belimov A."/>
            <person name="Sazanova A."/>
            <person name="Chirak E."/>
            <person name="Verkhozina A."/>
            <person name="Kuznetsova I."/>
            <person name="Andronov E."/>
            <person name="Puhalsky J."/>
            <person name="Tikhonovich I."/>
        </authorList>
    </citation>
    <scope>NUCLEOTIDE SEQUENCE [LARGE SCALE GENOMIC DNA]</scope>
    <source>
        <strain evidence="2 3">Opo-235</strain>
    </source>
</reference>
<sequence length="50" mass="5473">MHISQLALTPLISLIAGVLILIMPRLLNYIVALYLIVVGRLGLFRTSPGK</sequence>
<evidence type="ECO:0000313" key="2">
    <source>
        <dbReference type="EMBL" id="RNJ43765.1"/>
    </source>
</evidence>
<keyword evidence="1" id="KW-1133">Transmembrane helix</keyword>
<evidence type="ECO:0000256" key="1">
    <source>
        <dbReference type="SAM" id="Phobius"/>
    </source>
</evidence>
<keyword evidence="1" id="KW-0812">Transmembrane</keyword>
<dbReference type="RefSeq" id="WP_123168721.1">
    <property type="nucleotide sequence ID" value="NZ_QKOD01000005.1"/>
</dbReference>
<evidence type="ECO:0000313" key="3">
    <source>
        <dbReference type="Proteomes" id="UP000275436"/>
    </source>
</evidence>